<evidence type="ECO:0000256" key="5">
    <source>
        <dbReference type="ARBA" id="ARBA00023239"/>
    </source>
</evidence>
<sequence>MGDDPRTKARSFLESSAIISEFEDILNDLVYENPEDLRGYLANYFLTQSKQPQITSLNLRLLTGPAGELAVHIDVTVALRNRTQRYNGLTVNLSSGQLSSQKIKEYEAFGEYEINQLNTESCCLLCSVNSTSLATILNRIDLIDHSTIDNLLANCRLEHAHEMAKLAAIEAENSNIEIAPEVPPAKPPPPAPPAKRQAMSPAGVKPGGAPPPSKKGTIKEVQLLEVIPDGPEPSSFTGQVLVTGISLTSRLITAEMQNSSLYRLIQLPYVTNLSIPLPIIPILQSGPDFPGKQTLVKYFMLIPRPDKMDNEEWLNKLHSIIHQLRETLTTAKGATSQQGYSTDDGCLVFSMDKPEQGFDILQNAVNAVCGTKEHWFDYALQMCPYEAFDYTNGMYEVASGMTKAPDDLADLYAEWILNYPSCIMLIDPFRYSDKTSLSRLCHRVTKKCYVTSTDTRRYQHEDDDNTINCHLLSFDRAPTVTELIQRVNKLRESNDYALGLFERDHQEVAQVYLADLAVGFGCRFLKLPGLLSLGGQTTSVILQRLSIIRDEIQMNDGDQPVQLKQHSFIHIRSAIDIPELDVAPPISTTSKNKDKKKRP</sequence>
<evidence type="ECO:0000313" key="12">
    <source>
        <dbReference type="Proteomes" id="UP000663852"/>
    </source>
</evidence>
<evidence type="ECO:0000313" key="9">
    <source>
        <dbReference type="EMBL" id="CAF0832213.1"/>
    </source>
</evidence>
<dbReference type="EMBL" id="CAJNOR010000186">
    <property type="protein sequence ID" value="CAF0832213.1"/>
    <property type="molecule type" value="Genomic_DNA"/>
</dbReference>
<comment type="pathway">
    <text evidence="1">Carbohydrate degradation; glycolysis; pyruvate from D-glyceraldehyde 3-phosphate: step 4/5.</text>
</comment>
<dbReference type="GO" id="GO:0000287">
    <property type="term" value="F:magnesium ion binding"/>
    <property type="evidence" value="ECO:0007669"/>
    <property type="project" value="InterPro"/>
</dbReference>
<dbReference type="Gene3D" id="3.20.20.120">
    <property type="entry name" value="Enolase-like C-terminal domain"/>
    <property type="match status" value="1"/>
</dbReference>
<feature type="compositionally biased region" description="Pro residues" evidence="7">
    <location>
        <begin position="181"/>
        <end position="193"/>
    </location>
</feature>
<evidence type="ECO:0000256" key="6">
    <source>
        <dbReference type="ARBA" id="ARBA00031125"/>
    </source>
</evidence>
<evidence type="ECO:0000256" key="2">
    <source>
        <dbReference type="ARBA" id="ARBA00009604"/>
    </source>
</evidence>
<comment type="similarity">
    <text evidence="2">Belongs to the enolase family.</text>
</comment>
<dbReference type="UniPathway" id="UPA00109">
    <property type="reaction ID" value="UER00187"/>
</dbReference>
<evidence type="ECO:0000256" key="3">
    <source>
        <dbReference type="ARBA" id="ARBA00012058"/>
    </source>
</evidence>
<evidence type="ECO:0000256" key="7">
    <source>
        <dbReference type="SAM" id="MobiDB-lite"/>
    </source>
</evidence>
<dbReference type="OrthoDB" id="10009078at2759"/>
<keyword evidence="4" id="KW-0324">Glycolysis</keyword>
<protein>
    <recommendedName>
        <fullName evidence="3">phosphopyruvate hydratase</fullName>
        <ecNumber evidence="3">4.2.1.11</ecNumber>
    </recommendedName>
    <alternativeName>
        <fullName evidence="6">2-phospho-D-glycerate hydro-lyase</fullName>
    </alternativeName>
</protein>
<name>A0A814M2Q0_ADIRI</name>
<dbReference type="GO" id="GO:0006096">
    <property type="term" value="P:glycolytic process"/>
    <property type="evidence" value="ECO:0007669"/>
    <property type="project" value="UniProtKB-UniPathway"/>
</dbReference>
<evidence type="ECO:0000259" key="8">
    <source>
        <dbReference type="SMART" id="SM01192"/>
    </source>
</evidence>
<dbReference type="EC" id="4.2.1.11" evidence="3"/>
<dbReference type="SUPFAM" id="SSF51604">
    <property type="entry name" value="Enolase C-terminal domain-like"/>
    <property type="match status" value="1"/>
</dbReference>
<dbReference type="GO" id="GO:0000015">
    <property type="term" value="C:phosphopyruvate hydratase complex"/>
    <property type="evidence" value="ECO:0007669"/>
    <property type="project" value="InterPro"/>
</dbReference>
<dbReference type="Pfam" id="PF00113">
    <property type="entry name" value="Enolase_C"/>
    <property type="match status" value="1"/>
</dbReference>
<proteinExistence type="inferred from homology"/>
<feature type="domain" description="Enolase C-terminal TIM barrel" evidence="8">
    <location>
        <begin position="272"/>
        <end position="539"/>
    </location>
</feature>
<dbReference type="EMBL" id="CAJNOJ010000086">
    <property type="protein sequence ID" value="CAF1072449.1"/>
    <property type="molecule type" value="Genomic_DNA"/>
</dbReference>
<keyword evidence="11" id="KW-1185">Reference proteome</keyword>
<evidence type="ECO:0000256" key="4">
    <source>
        <dbReference type="ARBA" id="ARBA00023152"/>
    </source>
</evidence>
<dbReference type="SMART" id="SM01192">
    <property type="entry name" value="Enolase_C"/>
    <property type="match status" value="1"/>
</dbReference>
<keyword evidence="5" id="KW-0456">Lyase</keyword>
<dbReference type="Proteomes" id="UP000663828">
    <property type="component" value="Unassembled WGS sequence"/>
</dbReference>
<dbReference type="InterPro" id="IPR036849">
    <property type="entry name" value="Enolase-like_C_sf"/>
</dbReference>
<evidence type="ECO:0000313" key="10">
    <source>
        <dbReference type="EMBL" id="CAF1072449.1"/>
    </source>
</evidence>
<evidence type="ECO:0000256" key="1">
    <source>
        <dbReference type="ARBA" id="ARBA00005031"/>
    </source>
</evidence>
<dbReference type="PANTHER" id="PTHR11902:SF30">
    <property type="entry name" value="ENOLASE 4"/>
    <property type="match status" value="1"/>
</dbReference>
<dbReference type="GO" id="GO:0004634">
    <property type="term" value="F:phosphopyruvate hydratase activity"/>
    <property type="evidence" value="ECO:0007669"/>
    <property type="project" value="UniProtKB-EC"/>
</dbReference>
<comment type="caution">
    <text evidence="10">The sequence shown here is derived from an EMBL/GenBank/DDBJ whole genome shotgun (WGS) entry which is preliminary data.</text>
</comment>
<dbReference type="InterPro" id="IPR020810">
    <property type="entry name" value="Enolase_C"/>
</dbReference>
<accession>A0A814M2Q0</accession>
<dbReference type="AlphaFoldDB" id="A0A814M2Q0"/>
<reference evidence="10" key="1">
    <citation type="submission" date="2021-02" db="EMBL/GenBank/DDBJ databases">
        <authorList>
            <person name="Nowell W R."/>
        </authorList>
    </citation>
    <scope>NUCLEOTIDE SEQUENCE</scope>
</reference>
<dbReference type="InterPro" id="IPR000941">
    <property type="entry name" value="Enolase"/>
</dbReference>
<dbReference type="PANTHER" id="PTHR11902">
    <property type="entry name" value="ENOLASE"/>
    <property type="match status" value="1"/>
</dbReference>
<dbReference type="Proteomes" id="UP000663852">
    <property type="component" value="Unassembled WGS sequence"/>
</dbReference>
<feature type="region of interest" description="Disordered" evidence="7">
    <location>
        <begin position="179"/>
        <end position="215"/>
    </location>
</feature>
<gene>
    <name evidence="10" type="ORF">EDS130_LOCUS18513</name>
    <name evidence="9" type="ORF">XAT740_LOCUS4521</name>
</gene>
<evidence type="ECO:0000313" key="11">
    <source>
        <dbReference type="Proteomes" id="UP000663828"/>
    </source>
</evidence>
<organism evidence="10 12">
    <name type="scientific">Adineta ricciae</name>
    <name type="common">Rotifer</name>
    <dbReference type="NCBI Taxonomy" id="249248"/>
    <lineage>
        <taxon>Eukaryota</taxon>
        <taxon>Metazoa</taxon>
        <taxon>Spiralia</taxon>
        <taxon>Gnathifera</taxon>
        <taxon>Rotifera</taxon>
        <taxon>Eurotatoria</taxon>
        <taxon>Bdelloidea</taxon>
        <taxon>Adinetida</taxon>
        <taxon>Adinetidae</taxon>
        <taxon>Adineta</taxon>
    </lineage>
</organism>